<evidence type="ECO:0000313" key="3">
    <source>
        <dbReference type="Proteomes" id="UP000076738"/>
    </source>
</evidence>
<feature type="region of interest" description="Disordered" evidence="1">
    <location>
        <begin position="265"/>
        <end position="350"/>
    </location>
</feature>
<proteinExistence type="predicted"/>
<dbReference type="EMBL" id="KV417301">
    <property type="protein sequence ID" value="KZO93484.1"/>
    <property type="molecule type" value="Genomic_DNA"/>
</dbReference>
<keyword evidence="3" id="KW-1185">Reference proteome</keyword>
<organism evidence="2 3">
    <name type="scientific">Calocera viscosa (strain TUFC12733)</name>
    <dbReference type="NCBI Taxonomy" id="1330018"/>
    <lineage>
        <taxon>Eukaryota</taxon>
        <taxon>Fungi</taxon>
        <taxon>Dikarya</taxon>
        <taxon>Basidiomycota</taxon>
        <taxon>Agaricomycotina</taxon>
        <taxon>Dacrymycetes</taxon>
        <taxon>Dacrymycetales</taxon>
        <taxon>Dacrymycetaceae</taxon>
        <taxon>Calocera</taxon>
    </lineage>
</organism>
<sequence length="404" mass="44978">MAPGPIWETTLFLPSLPSPSSSHPPRAPILPLTHLSLRAPTNKPIGLDDLAVLPGMAVPTATELLWRGVVELDQKALRWVRPEAIASLGLGAAQGARVVRVTVQGRWRMCTFDDNYSTELRAPDTDALVMHTRSNKRYQVLSMEAMCYSRSRAWLERALLVNFVILCGRRWSGENQSVPWLVNKYKELHKRPNPSLAFFTTDIYHVLAAHASYLKDYWQRARWRHAEYAKRVRIELGAWEQFWRRAEGMREKVRREGRTWGRKREVGAALGVGKKRARRKSPPGGSAKKRRVDPPAPSAAAAPTPPETARKQQQPIGLFGKPPSFGRPATSKEPAVAGRSGGSRPRGRGTVEEIDLSGEARSLPPSLPLASSLALFLDERALNSFPGRHTQTRLCWAPAVALPV</sequence>
<name>A0A167JDG3_CALVF</name>
<evidence type="ECO:0000313" key="2">
    <source>
        <dbReference type="EMBL" id="KZO93484.1"/>
    </source>
</evidence>
<dbReference type="OrthoDB" id="10542993at2759"/>
<dbReference type="Proteomes" id="UP000076738">
    <property type="component" value="Unassembled WGS sequence"/>
</dbReference>
<accession>A0A167JDG3</accession>
<gene>
    <name evidence="2" type="ORF">CALVIDRAFT_566484</name>
</gene>
<evidence type="ECO:0000256" key="1">
    <source>
        <dbReference type="SAM" id="MobiDB-lite"/>
    </source>
</evidence>
<protein>
    <submittedName>
        <fullName evidence="2">Uncharacterized protein</fullName>
    </submittedName>
</protein>
<dbReference type="AlphaFoldDB" id="A0A167JDG3"/>
<reference evidence="2 3" key="1">
    <citation type="journal article" date="2016" name="Mol. Biol. Evol.">
        <title>Comparative Genomics of Early-Diverging Mushroom-Forming Fungi Provides Insights into the Origins of Lignocellulose Decay Capabilities.</title>
        <authorList>
            <person name="Nagy L.G."/>
            <person name="Riley R."/>
            <person name="Tritt A."/>
            <person name="Adam C."/>
            <person name="Daum C."/>
            <person name="Floudas D."/>
            <person name="Sun H."/>
            <person name="Yadav J.S."/>
            <person name="Pangilinan J."/>
            <person name="Larsson K.H."/>
            <person name="Matsuura K."/>
            <person name="Barry K."/>
            <person name="Labutti K."/>
            <person name="Kuo R."/>
            <person name="Ohm R.A."/>
            <person name="Bhattacharya S.S."/>
            <person name="Shirouzu T."/>
            <person name="Yoshinaga Y."/>
            <person name="Martin F.M."/>
            <person name="Grigoriev I.V."/>
            <person name="Hibbett D.S."/>
        </authorList>
    </citation>
    <scope>NUCLEOTIDE SEQUENCE [LARGE SCALE GENOMIC DNA]</scope>
    <source>
        <strain evidence="2 3">TUFC12733</strain>
    </source>
</reference>
<feature type="compositionally biased region" description="Basic residues" evidence="1">
    <location>
        <begin position="273"/>
        <end position="291"/>
    </location>
</feature>